<dbReference type="Proteomes" id="UP001231649">
    <property type="component" value="Chromosome 21"/>
</dbReference>
<reference evidence="1" key="1">
    <citation type="submission" date="2023-03" db="EMBL/GenBank/DDBJ databases">
        <title>Chromosome-level genomes of two armyworms, Mythimna separata and Mythimna loreyi, provide insights into the biosynthesis and reception of sex pheromones.</title>
        <authorList>
            <person name="Zhao H."/>
        </authorList>
    </citation>
    <scope>NUCLEOTIDE SEQUENCE</scope>
    <source>
        <strain evidence="1">BeijingLab</strain>
    </source>
</reference>
<proteinExistence type="predicted"/>
<evidence type="ECO:0000313" key="2">
    <source>
        <dbReference type="Proteomes" id="UP001231649"/>
    </source>
</evidence>
<evidence type="ECO:0000313" key="1">
    <source>
        <dbReference type="EMBL" id="KAJ8712934.1"/>
    </source>
</evidence>
<sequence length="1383" mass="155332">MDCYSAESEFIESLDFLSPPVKRIDSSRQAFGSAYNTDGNDVHLLRDFRNKFAQLTPGFIRQKEVIKNSESSTSLVLKKTSEGQILGHHYSFISYPSLHKPENEISTIIKTEKKSNTTEKPLIQVTVIPKTDQVQAAKLLRRRRYIPRKIQNTASNHENSIQTKNVYLIVAGRRREKVYEIKTTGSAKFSTDHDSYSKNEDTPIAELTNFKQLIRSLNMDKKKKKETKPPPAAACDTSDAPHTMEWNNFQKCNNCVCVNDPRDRQAPKKSRVRIFGQFGISEEDKYVLRYGATVDDKTVMSDVAKLTRDFTPVIAGTSYGTTNAQSPQQQDSCLQADYNYDLDMEKVPVLDAISKESQGTQVNFNVEVATARGRCATFSDKKIQCSCCAIRPDQNTLKDCQSPMVIISVYPKLNPEDAMKSPAESARSPSPAGMNTYTSNQVSKTDKAPPKTDTKRNFKSPRRSRSPSPARKASKPKVPDNPVKGPISEKKSPDRQKALRAIKEKIREKDKVKQDASARKVPVKLNVTNATQVSKNHQNVTVSNATQVSRRNQRVHTASQATQISNDNYQSPNTSKVTQNSPKRKGYNNASSATQYYNEVESFSASTQYEETVDSLQDIAPIKHSINESTVSKRYQQPKNSSSSIKHIRTRVSNATQVPKQLYSSQFTQISASDDPLTISCATQVTTGHPKFIETQMAKNQETIAGKPAKSEQTSRVIPKAKAESGTNTDNPYARTKKALVESYTQKLTEQMIQKEYIPTRLDSSKVRINIDGDREYYDVLFNQDTLKTDLRIRKTLKDMDSKKIDREPLLGDLLRLPESAVERKYDSRNKSPTRSPLIVLSNNTSDDELTKHVSRISIRDSIEISHRREDRSNHNLKNTQTCFTACLTDEIPDESEFLAPMKHFTGDDCSIIDPIERDRQIRELLGVDKVKPNTSSTSQCRQGTCKSRLSKNKEECPGLCYVNYSTEGNVTKDEKTSAIFQQLVLNRNIQVFLQVEQFSKQKPIVLSRQQYDKKKAKCSESPQNKVKDSEPPQNKVKDSEPQTQACNQTSTDTTQESQHDIAAQTSDNSCSKFKQTEERTCTNINCKNLNTGRKEETRKHANIDMKGDCSGDESPDNAEEMVTKTNKNKKRQDCEAKAKVIIERDVGVGKHTRYKKERSCSVCCVCDEGEQHDTELQTYVLFNAETTRNNLKGAKEAENVAPARKTLSSVEIRYASVAFMKQAAYSSTDIGAVSDTSVGHINSFQTLFRGHKKCATPNLGTSAFSLYSEEGYNSENKCAKLEPQDSKPKKPFLRRLMSCLVMRSTRDSVLKLPIGTPPQQPSVNSSIDSYHISTSLGAVEVSSSIYDTSASFYSNHTILPITNKIKKGFFSSVRGFLTNRRS</sequence>
<gene>
    <name evidence="1" type="ORF">PYW08_008238</name>
</gene>
<dbReference type="EMBL" id="CM056797">
    <property type="protein sequence ID" value="KAJ8712934.1"/>
    <property type="molecule type" value="Genomic_DNA"/>
</dbReference>
<organism evidence="1 2">
    <name type="scientific">Mythimna loreyi</name>
    <dbReference type="NCBI Taxonomy" id="667449"/>
    <lineage>
        <taxon>Eukaryota</taxon>
        <taxon>Metazoa</taxon>
        <taxon>Ecdysozoa</taxon>
        <taxon>Arthropoda</taxon>
        <taxon>Hexapoda</taxon>
        <taxon>Insecta</taxon>
        <taxon>Pterygota</taxon>
        <taxon>Neoptera</taxon>
        <taxon>Endopterygota</taxon>
        <taxon>Lepidoptera</taxon>
        <taxon>Glossata</taxon>
        <taxon>Ditrysia</taxon>
        <taxon>Noctuoidea</taxon>
        <taxon>Noctuidae</taxon>
        <taxon>Noctuinae</taxon>
        <taxon>Hadenini</taxon>
        <taxon>Mythimna</taxon>
    </lineage>
</organism>
<protein>
    <submittedName>
        <fullName evidence="1">Uncharacterized protein</fullName>
    </submittedName>
</protein>
<accession>A0ACC2QBE9</accession>
<name>A0ACC2QBE9_9NEOP</name>
<keyword evidence="2" id="KW-1185">Reference proteome</keyword>
<comment type="caution">
    <text evidence="1">The sequence shown here is derived from an EMBL/GenBank/DDBJ whole genome shotgun (WGS) entry which is preliminary data.</text>
</comment>